<reference evidence="1 2" key="1">
    <citation type="submission" date="2019-09" db="EMBL/GenBank/DDBJ databases">
        <title>YIM 132548 draft genome.</title>
        <authorList>
            <person name="Jiang L."/>
        </authorList>
    </citation>
    <scope>NUCLEOTIDE SEQUENCE [LARGE SCALE GENOMIC DNA]</scope>
    <source>
        <strain evidence="1 2">YIM 132548</strain>
    </source>
</reference>
<sequence length="120" mass="12988">MPNTLILCRYNPGRGGHAPSYLRDAFLDVIEDLPRWQPGMLEPIAEVHERAVPLSVLCGLLWNCPDLLPGLEACEVERLTGRQVSTYASAARATKAMLRRRVGDGASGDPCVASATATEI</sequence>
<evidence type="ECO:0000313" key="2">
    <source>
        <dbReference type="Proteomes" id="UP000441523"/>
    </source>
</evidence>
<organism evidence="1 2">
    <name type="scientific">Methylobacterium planeticum</name>
    <dbReference type="NCBI Taxonomy" id="2615211"/>
    <lineage>
        <taxon>Bacteria</taxon>
        <taxon>Pseudomonadati</taxon>
        <taxon>Pseudomonadota</taxon>
        <taxon>Alphaproteobacteria</taxon>
        <taxon>Hyphomicrobiales</taxon>
        <taxon>Methylobacteriaceae</taxon>
        <taxon>Methylobacterium</taxon>
    </lineage>
</organism>
<dbReference type="RefSeq" id="WP_150965107.1">
    <property type="nucleotide sequence ID" value="NZ_VZZJ01000017.1"/>
</dbReference>
<dbReference type="Proteomes" id="UP000441523">
    <property type="component" value="Unassembled WGS sequence"/>
</dbReference>
<comment type="caution">
    <text evidence="1">The sequence shown here is derived from an EMBL/GenBank/DDBJ whole genome shotgun (WGS) entry which is preliminary data.</text>
</comment>
<name>A0A6N6MKJ9_9HYPH</name>
<proteinExistence type="predicted"/>
<gene>
    <name evidence="1" type="ORF">F6X51_18250</name>
</gene>
<dbReference type="EMBL" id="VZZJ01000017">
    <property type="protein sequence ID" value="KAB1071753.1"/>
    <property type="molecule type" value="Genomic_DNA"/>
</dbReference>
<keyword evidence="2" id="KW-1185">Reference proteome</keyword>
<accession>A0A6N6MKJ9</accession>
<evidence type="ECO:0000313" key="1">
    <source>
        <dbReference type="EMBL" id="KAB1071753.1"/>
    </source>
</evidence>
<protein>
    <submittedName>
        <fullName evidence="1">Uncharacterized protein</fullName>
    </submittedName>
</protein>
<dbReference type="AlphaFoldDB" id="A0A6N6MKJ9"/>